<accession>S8BKW8</accession>
<keyword evidence="3 7" id="KW-0812">Transmembrane</keyword>
<proteinExistence type="predicted"/>
<keyword evidence="6 7" id="KW-0472">Membrane</keyword>
<keyword evidence="4" id="KW-0833">Ubl conjugation pathway</keyword>
<feature type="transmembrane region" description="Helical" evidence="7">
    <location>
        <begin position="207"/>
        <end position="226"/>
    </location>
</feature>
<evidence type="ECO:0000313" key="10">
    <source>
        <dbReference type="Proteomes" id="UP000015100"/>
    </source>
</evidence>
<dbReference type="InterPro" id="IPR000626">
    <property type="entry name" value="Ubiquitin-like_dom"/>
</dbReference>
<dbReference type="OrthoDB" id="423534at2759"/>
<sequence>MIEVTVNDRLGKKVKVKCEPDDLIGDFKKLLAAQIGTSPEKIVLKKWYTTFKDHITLSDYEIGNGSSLELYLGTPPSAVLVRRSSWTCAPGYLDAFLAADDAPPSKSGWFSTPHTRTHAFKTRPELRSVSQIIRHFASILRRPLFPLIAELYQDDKLLAHYTLRSLGFLTLAAKMDLSQPFRLVNLAVGALMVWGGIAQLFDFTTQHLILAIYIIVFGAATAILEFQIPPQVSRYANFMFSFIGRGVFYILIGAVLDHKSWYSWVPGLIVVFAGIVYVALEFVPSIEPPENMREGGYDGLGETV</sequence>
<evidence type="ECO:0000259" key="8">
    <source>
        <dbReference type="PROSITE" id="PS50053"/>
    </source>
</evidence>
<evidence type="ECO:0000313" key="9">
    <source>
        <dbReference type="EMBL" id="EPS40043.1"/>
    </source>
</evidence>
<feature type="transmembrane region" description="Helical" evidence="7">
    <location>
        <begin position="262"/>
        <end position="283"/>
    </location>
</feature>
<dbReference type="Proteomes" id="UP000015100">
    <property type="component" value="Unassembled WGS sequence"/>
</dbReference>
<dbReference type="eggNOG" id="KOG3493">
    <property type="taxonomic scope" value="Eukaryota"/>
</dbReference>
<gene>
    <name evidence="9" type="ORF">H072_6145</name>
</gene>
<keyword evidence="10" id="KW-1185">Reference proteome</keyword>
<dbReference type="GO" id="GO:0016020">
    <property type="term" value="C:membrane"/>
    <property type="evidence" value="ECO:0007669"/>
    <property type="project" value="UniProtKB-SubCell"/>
</dbReference>
<feature type="transmembrane region" description="Helical" evidence="7">
    <location>
        <begin position="183"/>
        <end position="201"/>
    </location>
</feature>
<dbReference type="PANTHER" id="PTHR13042">
    <property type="entry name" value="UBIQUITIN-LIKE PROTEIN 5"/>
    <property type="match status" value="1"/>
</dbReference>
<dbReference type="PROSITE" id="PS50053">
    <property type="entry name" value="UBIQUITIN_2"/>
    <property type="match status" value="1"/>
</dbReference>
<name>S8BKW8_DACHA</name>
<dbReference type="HOGENOM" id="CLU_915333_0_0_1"/>
<evidence type="ECO:0000256" key="6">
    <source>
        <dbReference type="ARBA" id="ARBA00023136"/>
    </source>
</evidence>
<evidence type="ECO:0000256" key="7">
    <source>
        <dbReference type="SAM" id="Phobius"/>
    </source>
</evidence>
<protein>
    <recommendedName>
        <fullName evidence="2">Ubiquitin-like modifier HUB1</fullName>
    </recommendedName>
</protein>
<dbReference type="InterPro" id="IPR013714">
    <property type="entry name" value="Golgi_TVP15"/>
</dbReference>
<dbReference type="InterPro" id="IPR029071">
    <property type="entry name" value="Ubiquitin-like_domsf"/>
</dbReference>
<dbReference type="CDD" id="cd01791">
    <property type="entry name" value="Ubl_UBL5"/>
    <property type="match status" value="1"/>
</dbReference>
<dbReference type="InterPro" id="IPR036259">
    <property type="entry name" value="MFS_trans_sf"/>
</dbReference>
<dbReference type="FunFam" id="3.10.20.90:FF:000052">
    <property type="entry name" value="Ubiquitin-like protein 5"/>
    <property type="match status" value="1"/>
</dbReference>
<feature type="domain" description="Ubiquitin-like" evidence="8">
    <location>
        <begin position="2"/>
        <end position="72"/>
    </location>
</feature>
<evidence type="ECO:0000256" key="2">
    <source>
        <dbReference type="ARBA" id="ARBA00014108"/>
    </source>
</evidence>
<dbReference type="SUPFAM" id="SSF54236">
    <property type="entry name" value="Ubiquitin-like"/>
    <property type="match status" value="1"/>
</dbReference>
<dbReference type="InterPro" id="IPR039732">
    <property type="entry name" value="Hub1/Ubl5"/>
</dbReference>
<dbReference type="EMBL" id="AQGS01000439">
    <property type="protein sequence ID" value="EPS40043.1"/>
    <property type="molecule type" value="Genomic_DNA"/>
</dbReference>
<evidence type="ECO:0000256" key="4">
    <source>
        <dbReference type="ARBA" id="ARBA00022786"/>
    </source>
</evidence>
<evidence type="ECO:0000256" key="3">
    <source>
        <dbReference type="ARBA" id="ARBA00022692"/>
    </source>
</evidence>
<dbReference type="Pfam" id="PF08507">
    <property type="entry name" value="COPI_assoc"/>
    <property type="match status" value="1"/>
</dbReference>
<dbReference type="AlphaFoldDB" id="S8BKW8"/>
<comment type="subcellular location">
    <subcellularLocation>
        <location evidence="1">Membrane</location>
        <topology evidence="1">Multi-pass membrane protein</topology>
    </subcellularLocation>
</comment>
<evidence type="ECO:0000256" key="5">
    <source>
        <dbReference type="ARBA" id="ARBA00022989"/>
    </source>
</evidence>
<organism evidence="9 10">
    <name type="scientific">Dactylellina haptotyla (strain CBS 200.50)</name>
    <name type="common">Nematode-trapping fungus</name>
    <name type="synonym">Monacrosporium haptotylum</name>
    <dbReference type="NCBI Taxonomy" id="1284197"/>
    <lineage>
        <taxon>Eukaryota</taxon>
        <taxon>Fungi</taxon>
        <taxon>Dikarya</taxon>
        <taxon>Ascomycota</taxon>
        <taxon>Pezizomycotina</taxon>
        <taxon>Orbiliomycetes</taxon>
        <taxon>Orbiliales</taxon>
        <taxon>Orbiliaceae</taxon>
        <taxon>Dactylellina</taxon>
    </lineage>
</organism>
<reference evidence="10" key="2">
    <citation type="submission" date="2013-04" db="EMBL/GenBank/DDBJ databases">
        <title>Genomic mechanisms accounting for the adaptation to parasitism in nematode-trapping fungi.</title>
        <authorList>
            <person name="Ahren D.G."/>
        </authorList>
    </citation>
    <scope>NUCLEOTIDE SEQUENCE [LARGE SCALE GENOMIC DNA]</scope>
    <source>
        <strain evidence="10">CBS 200.50</strain>
    </source>
</reference>
<comment type="caution">
    <text evidence="9">The sequence shown here is derived from an EMBL/GenBank/DDBJ whole genome shotgun (WGS) entry which is preliminary data.</text>
</comment>
<evidence type="ECO:0000256" key="1">
    <source>
        <dbReference type="ARBA" id="ARBA00004141"/>
    </source>
</evidence>
<keyword evidence="5 7" id="KW-1133">Transmembrane helix</keyword>
<dbReference type="SUPFAM" id="SSF103473">
    <property type="entry name" value="MFS general substrate transporter"/>
    <property type="match status" value="1"/>
</dbReference>
<feature type="transmembrane region" description="Helical" evidence="7">
    <location>
        <begin position="238"/>
        <end position="256"/>
    </location>
</feature>
<dbReference type="Gene3D" id="3.10.20.90">
    <property type="entry name" value="Phosphatidylinositol 3-kinase Catalytic Subunit, Chain A, domain 1"/>
    <property type="match status" value="1"/>
</dbReference>
<dbReference type="STRING" id="1284197.S8BKW8"/>
<reference evidence="9 10" key="1">
    <citation type="journal article" date="2013" name="PLoS Genet.">
        <title>Genomic mechanisms accounting for the adaptation to parasitism in nematode-trapping fungi.</title>
        <authorList>
            <person name="Meerupati T."/>
            <person name="Andersson K.M."/>
            <person name="Friman E."/>
            <person name="Kumar D."/>
            <person name="Tunlid A."/>
            <person name="Ahren D."/>
        </authorList>
    </citation>
    <scope>NUCLEOTIDE SEQUENCE [LARGE SCALE GENOMIC DNA]</scope>
    <source>
        <strain evidence="9 10">CBS 200.50</strain>
    </source>
</reference>